<feature type="compositionally biased region" description="Basic and acidic residues" evidence="4">
    <location>
        <begin position="150"/>
        <end position="191"/>
    </location>
</feature>
<evidence type="ECO:0000256" key="2">
    <source>
        <dbReference type="ARBA" id="ARBA00023139"/>
    </source>
</evidence>
<dbReference type="AlphaFoldDB" id="A0A9W6Z196"/>
<keyword evidence="2" id="KW-0564">Palmitate</keyword>
<protein>
    <submittedName>
        <fullName evidence="5">Unnamed protein product</fullName>
    </submittedName>
</protein>
<feature type="compositionally biased region" description="Low complexity" evidence="4">
    <location>
        <begin position="113"/>
        <end position="125"/>
    </location>
</feature>
<name>A0A9W6Z196_AMBMO</name>
<keyword evidence="6" id="KW-1185">Reference proteome</keyword>
<sequence>MGVCGSKEVQSPNKVKKVEQRLGSNQNNGNTQSNIPKNSHSVKRQKTKHLVKRQTTLKRKQEQEQQEKEAAANAERLLRQRQNSRGQQLGGGSTTYTSTNTNPSPNPNPNPNPSTTNTSSGNHSSAQAHSSLDPSNANPKQMAALAAAARFDDNKKRNESGDLGKKLAQERKKNANDHGRENYENKQREKQGFFVFD</sequence>
<evidence type="ECO:0000256" key="1">
    <source>
        <dbReference type="ARBA" id="ARBA00022707"/>
    </source>
</evidence>
<feature type="compositionally biased region" description="Low complexity" evidence="4">
    <location>
        <begin position="23"/>
        <end position="34"/>
    </location>
</feature>
<evidence type="ECO:0000313" key="5">
    <source>
        <dbReference type="EMBL" id="GMG39792.1"/>
    </source>
</evidence>
<reference evidence="5" key="1">
    <citation type="submission" date="2023-04" db="EMBL/GenBank/DDBJ databases">
        <title>Ambrosiozyma monospora NBRC 1965.</title>
        <authorList>
            <person name="Ichikawa N."/>
            <person name="Sato H."/>
            <person name="Tonouchi N."/>
        </authorList>
    </citation>
    <scope>NUCLEOTIDE SEQUENCE</scope>
    <source>
        <strain evidence="5">NBRC 1965</strain>
    </source>
</reference>
<dbReference type="Pfam" id="PF15811">
    <property type="entry name" value="SVIP"/>
    <property type="match status" value="1"/>
</dbReference>
<organism evidence="5 6">
    <name type="scientific">Ambrosiozyma monospora</name>
    <name type="common">Yeast</name>
    <name type="synonym">Endomycopsis monosporus</name>
    <dbReference type="NCBI Taxonomy" id="43982"/>
    <lineage>
        <taxon>Eukaryota</taxon>
        <taxon>Fungi</taxon>
        <taxon>Dikarya</taxon>
        <taxon>Ascomycota</taxon>
        <taxon>Saccharomycotina</taxon>
        <taxon>Pichiomycetes</taxon>
        <taxon>Pichiales</taxon>
        <taxon>Pichiaceae</taxon>
        <taxon>Ambrosiozyma</taxon>
    </lineage>
</organism>
<evidence type="ECO:0000313" key="6">
    <source>
        <dbReference type="Proteomes" id="UP001165063"/>
    </source>
</evidence>
<keyword evidence="3" id="KW-0449">Lipoprotein</keyword>
<dbReference type="InterPro" id="IPR031632">
    <property type="entry name" value="SVIP"/>
</dbReference>
<dbReference type="EMBL" id="BSXU01003203">
    <property type="protein sequence ID" value="GMG39792.1"/>
    <property type="molecule type" value="Genomic_DNA"/>
</dbReference>
<proteinExistence type="predicted"/>
<feature type="compositionally biased region" description="Basic and acidic residues" evidence="4">
    <location>
        <begin position="59"/>
        <end position="70"/>
    </location>
</feature>
<evidence type="ECO:0000256" key="3">
    <source>
        <dbReference type="ARBA" id="ARBA00023288"/>
    </source>
</evidence>
<gene>
    <name evidence="5" type="ORF">Amon01_000562300</name>
</gene>
<feature type="compositionally biased region" description="Low complexity" evidence="4">
    <location>
        <begin position="94"/>
        <end position="103"/>
    </location>
</feature>
<feature type="compositionally biased region" description="Basic residues" evidence="4">
    <location>
        <begin position="40"/>
        <end position="58"/>
    </location>
</feature>
<feature type="compositionally biased region" description="Polar residues" evidence="4">
    <location>
        <begin position="126"/>
        <end position="139"/>
    </location>
</feature>
<evidence type="ECO:0000256" key="4">
    <source>
        <dbReference type="SAM" id="MobiDB-lite"/>
    </source>
</evidence>
<comment type="caution">
    <text evidence="5">The sequence shown here is derived from an EMBL/GenBank/DDBJ whole genome shotgun (WGS) entry which is preliminary data.</text>
</comment>
<dbReference type="Proteomes" id="UP001165063">
    <property type="component" value="Unassembled WGS sequence"/>
</dbReference>
<dbReference type="OrthoDB" id="4036141at2759"/>
<keyword evidence="1" id="KW-0519">Myristate</keyword>
<feature type="region of interest" description="Disordered" evidence="4">
    <location>
        <begin position="1"/>
        <end position="197"/>
    </location>
</feature>
<accession>A0A9W6Z196</accession>